<keyword evidence="3 5" id="KW-1133">Transmembrane helix</keyword>
<feature type="transmembrane region" description="Helical" evidence="5">
    <location>
        <begin position="88"/>
        <end position="116"/>
    </location>
</feature>
<dbReference type="PROSITE" id="PS50850">
    <property type="entry name" value="MFS"/>
    <property type="match status" value="1"/>
</dbReference>
<dbReference type="InterPro" id="IPR005828">
    <property type="entry name" value="MFS_sugar_transport-like"/>
</dbReference>
<dbReference type="SUPFAM" id="SSF103473">
    <property type="entry name" value="MFS general substrate transporter"/>
    <property type="match status" value="1"/>
</dbReference>
<evidence type="ECO:0000256" key="3">
    <source>
        <dbReference type="ARBA" id="ARBA00022989"/>
    </source>
</evidence>
<sequence>PALTSGVLVCVLLILLTLAVSSLVSLPPWLTSSVVLAYVLTSCVAFSSLPWSMVGEVFPTDVRGVASGIVAGIGYVASFAAVKAYPVLVLSIGAFPIFVCFTVFGFITTFFIYIFLPETHKKTLSEIEEYFKGECKL</sequence>
<evidence type="ECO:0000256" key="6">
    <source>
        <dbReference type="SAM" id="SignalP"/>
    </source>
</evidence>
<dbReference type="Gene3D" id="1.20.1250.20">
    <property type="entry name" value="MFS general substrate transporter like domains"/>
    <property type="match status" value="1"/>
</dbReference>
<reference evidence="8" key="1">
    <citation type="submission" date="2015-11" db="EMBL/GenBank/DDBJ databases">
        <title>De novo transcriptome assembly of four potential Pierce s Disease insect vectors from Arizona vineyards.</title>
        <authorList>
            <person name="Tassone E.E."/>
        </authorList>
    </citation>
    <scope>NUCLEOTIDE SEQUENCE</scope>
</reference>
<dbReference type="AlphaFoldDB" id="A0A1B6IBY0"/>
<proteinExistence type="predicted"/>
<dbReference type="PANTHER" id="PTHR48021:SF1">
    <property type="entry name" value="GH07001P-RELATED"/>
    <property type="match status" value="1"/>
</dbReference>
<dbReference type="PANTHER" id="PTHR48021">
    <property type="match status" value="1"/>
</dbReference>
<keyword evidence="4 5" id="KW-0472">Membrane</keyword>
<feature type="transmembrane region" description="Helical" evidence="5">
    <location>
        <begin position="64"/>
        <end position="82"/>
    </location>
</feature>
<name>A0A1B6IBY0_9HEMI</name>
<dbReference type="Pfam" id="PF00083">
    <property type="entry name" value="Sugar_tr"/>
    <property type="match status" value="1"/>
</dbReference>
<accession>A0A1B6IBY0</accession>
<evidence type="ECO:0000256" key="5">
    <source>
        <dbReference type="SAM" id="Phobius"/>
    </source>
</evidence>
<comment type="subcellular location">
    <subcellularLocation>
        <location evidence="1">Membrane</location>
        <topology evidence="1">Multi-pass membrane protein</topology>
    </subcellularLocation>
</comment>
<keyword evidence="2 5" id="KW-0812">Transmembrane</keyword>
<keyword evidence="6" id="KW-0732">Signal</keyword>
<feature type="non-terminal residue" evidence="8">
    <location>
        <position position="1"/>
    </location>
</feature>
<protein>
    <recommendedName>
        <fullName evidence="7">Major facilitator superfamily (MFS) profile domain-containing protein</fullName>
    </recommendedName>
</protein>
<feature type="domain" description="Major facilitator superfamily (MFS) profile" evidence="7">
    <location>
        <begin position="1"/>
        <end position="120"/>
    </location>
</feature>
<evidence type="ECO:0000256" key="1">
    <source>
        <dbReference type="ARBA" id="ARBA00004141"/>
    </source>
</evidence>
<dbReference type="InterPro" id="IPR050549">
    <property type="entry name" value="MFS_Trehalose_Transporter"/>
</dbReference>
<feature type="signal peptide" evidence="6">
    <location>
        <begin position="1"/>
        <end position="19"/>
    </location>
</feature>
<evidence type="ECO:0000313" key="8">
    <source>
        <dbReference type="EMBL" id="JAS84448.1"/>
    </source>
</evidence>
<evidence type="ECO:0000259" key="7">
    <source>
        <dbReference type="PROSITE" id="PS50850"/>
    </source>
</evidence>
<evidence type="ECO:0000256" key="4">
    <source>
        <dbReference type="ARBA" id="ARBA00023136"/>
    </source>
</evidence>
<gene>
    <name evidence="8" type="ORF">g.3303</name>
</gene>
<dbReference type="GO" id="GO:0016020">
    <property type="term" value="C:membrane"/>
    <property type="evidence" value="ECO:0007669"/>
    <property type="project" value="UniProtKB-SubCell"/>
</dbReference>
<dbReference type="InterPro" id="IPR020846">
    <property type="entry name" value="MFS_dom"/>
</dbReference>
<dbReference type="InterPro" id="IPR036259">
    <property type="entry name" value="MFS_trans_sf"/>
</dbReference>
<feature type="transmembrane region" description="Helical" evidence="5">
    <location>
        <begin position="29"/>
        <end position="52"/>
    </location>
</feature>
<feature type="chain" id="PRO_5008584951" description="Major facilitator superfamily (MFS) profile domain-containing protein" evidence="6">
    <location>
        <begin position="20"/>
        <end position="137"/>
    </location>
</feature>
<dbReference type="GO" id="GO:0022857">
    <property type="term" value="F:transmembrane transporter activity"/>
    <property type="evidence" value="ECO:0007669"/>
    <property type="project" value="InterPro"/>
</dbReference>
<dbReference type="EMBL" id="GECU01023258">
    <property type="protein sequence ID" value="JAS84448.1"/>
    <property type="molecule type" value="Transcribed_RNA"/>
</dbReference>
<organism evidence="8">
    <name type="scientific">Homalodisca liturata</name>
    <dbReference type="NCBI Taxonomy" id="320908"/>
    <lineage>
        <taxon>Eukaryota</taxon>
        <taxon>Metazoa</taxon>
        <taxon>Ecdysozoa</taxon>
        <taxon>Arthropoda</taxon>
        <taxon>Hexapoda</taxon>
        <taxon>Insecta</taxon>
        <taxon>Pterygota</taxon>
        <taxon>Neoptera</taxon>
        <taxon>Paraneoptera</taxon>
        <taxon>Hemiptera</taxon>
        <taxon>Auchenorrhyncha</taxon>
        <taxon>Membracoidea</taxon>
        <taxon>Cicadellidae</taxon>
        <taxon>Cicadellinae</taxon>
        <taxon>Proconiini</taxon>
        <taxon>Homalodisca</taxon>
    </lineage>
</organism>
<evidence type="ECO:0000256" key="2">
    <source>
        <dbReference type="ARBA" id="ARBA00022692"/>
    </source>
</evidence>